<evidence type="ECO:0000259" key="2">
    <source>
        <dbReference type="Pfam" id="PF19089"/>
    </source>
</evidence>
<reference evidence="4" key="1">
    <citation type="submission" date="2016-10" db="EMBL/GenBank/DDBJ databases">
        <authorList>
            <person name="Varghese N."/>
            <person name="Submissions S."/>
        </authorList>
    </citation>
    <scope>NUCLEOTIDE SEQUENCE [LARGE SCALE GENOMIC DNA]</scope>
    <source>
        <strain evidence="4">DSM 3695</strain>
    </source>
</reference>
<organism evidence="3 4">
    <name type="scientific">Chitinophaga arvensicola</name>
    <dbReference type="NCBI Taxonomy" id="29529"/>
    <lineage>
        <taxon>Bacteria</taxon>
        <taxon>Pseudomonadati</taxon>
        <taxon>Bacteroidota</taxon>
        <taxon>Chitinophagia</taxon>
        <taxon>Chitinophagales</taxon>
        <taxon>Chitinophagaceae</taxon>
        <taxon>Chitinophaga</taxon>
    </lineage>
</organism>
<dbReference type="Pfam" id="PF19089">
    <property type="entry name" value="DUF5777"/>
    <property type="match status" value="1"/>
</dbReference>
<name>A0A1I0Q6F6_9BACT</name>
<dbReference type="RefSeq" id="WP_089891953.1">
    <property type="nucleotide sequence ID" value="NZ_FOJG01000001.1"/>
</dbReference>
<accession>A0A1I0Q6F6</accession>
<gene>
    <name evidence="3" type="ORF">SAMN04488122_1253</name>
</gene>
<sequence length="315" mass="35460">MKYISTIFLCCIFSLLAQAQQLDKMFDSSATTAHIKVRDTYKSTRIIQGQSTEMLRKHELDFRVAHRFGDAAGEFGGSKTFFGTDNSTDIRIAFEYGVSDNLMVGISRSKGSGDLQQLYEALVKYRFLQQTTDNHIPVSLAVFGNMVISGMPSASDVASASHFEDGADRLMYVAQAVVSRKFGEKLSLTLIPSYVHRNHVAYMDMNNMFALGGAGRLKLSKRLGLLAEYYYPFRSQESKDYFKSAKGLTFYNPLGVGLEIETGGHVFSITFTNSTAILENQFIPETVSSWKQGQFRWGFNISRRFTLFGKKDWKK</sequence>
<dbReference type="AlphaFoldDB" id="A0A1I0Q6F6"/>
<feature type="signal peptide" evidence="1">
    <location>
        <begin position="1"/>
        <end position="19"/>
    </location>
</feature>
<protein>
    <recommendedName>
        <fullName evidence="2">DUF5777 domain-containing protein</fullName>
    </recommendedName>
</protein>
<dbReference type="OrthoDB" id="1117410at2"/>
<evidence type="ECO:0000313" key="3">
    <source>
        <dbReference type="EMBL" id="SEW22420.1"/>
    </source>
</evidence>
<feature type="chain" id="PRO_5011778286" description="DUF5777 domain-containing protein" evidence="1">
    <location>
        <begin position="20"/>
        <end position="315"/>
    </location>
</feature>
<dbReference type="InterPro" id="IPR045916">
    <property type="entry name" value="DUF5777"/>
</dbReference>
<dbReference type="EMBL" id="FOJG01000001">
    <property type="protein sequence ID" value="SEW22420.1"/>
    <property type="molecule type" value="Genomic_DNA"/>
</dbReference>
<feature type="domain" description="DUF5777" evidence="2">
    <location>
        <begin position="41"/>
        <end position="305"/>
    </location>
</feature>
<proteinExistence type="predicted"/>
<evidence type="ECO:0000313" key="4">
    <source>
        <dbReference type="Proteomes" id="UP000199310"/>
    </source>
</evidence>
<dbReference type="STRING" id="29529.SAMN04488122_1253"/>
<keyword evidence="4" id="KW-1185">Reference proteome</keyword>
<dbReference type="Proteomes" id="UP000199310">
    <property type="component" value="Unassembled WGS sequence"/>
</dbReference>
<evidence type="ECO:0000256" key="1">
    <source>
        <dbReference type="SAM" id="SignalP"/>
    </source>
</evidence>
<keyword evidence="1" id="KW-0732">Signal</keyword>